<evidence type="ECO:0000313" key="3">
    <source>
        <dbReference type="EMBL" id="MFC4360463.1"/>
    </source>
</evidence>
<feature type="region of interest" description="Disordered" evidence="1">
    <location>
        <begin position="1"/>
        <end position="21"/>
    </location>
</feature>
<dbReference type="SUPFAM" id="SSF75304">
    <property type="entry name" value="Amidase signature (AS) enzymes"/>
    <property type="match status" value="1"/>
</dbReference>
<dbReference type="Proteomes" id="UP001595921">
    <property type="component" value="Unassembled WGS sequence"/>
</dbReference>
<reference evidence="3 4" key="1">
    <citation type="journal article" date="2019" name="Int. J. Syst. Evol. Microbiol.">
        <title>The Global Catalogue of Microorganisms (GCM) 10K type strain sequencing project: providing services to taxonomists for standard genome sequencing and annotation.</title>
        <authorList>
            <consortium name="The Broad Institute Genomics Platform"/>
            <consortium name="The Broad Institute Genome Sequencing Center for Infectious Disease"/>
            <person name="Wu L."/>
            <person name="Ma J."/>
        </authorList>
    </citation>
    <scope>NUCLEOTIDE SEQUENCE [LARGE SCALE GENOMIC DNA]</scope>
    <source>
        <strain evidence="3 4">CGMCC 1.12553</strain>
    </source>
</reference>
<proteinExistence type="predicted"/>
<dbReference type="EMBL" id="JBHSDS010000017">
    <property type="protein sequence ID" value="MFC4360463.1"/>
    <property type="molecule type" value="Genomic_DNA"/>
</dbReference>
<evidence type="ECO:0000256" key="1">
    <source>
        <dbReference type="SAM" id="MobiDB-lite"/>
    </source>
</evidence>
<accession>A0ABD5PI29</accession>
<dbReference type="Pfam" id="PF01425">
    <property type="entry name" value="Amidase"/>
    <property type="match status" value="1"/>
</dbReference>
<evidence type="ECO:0000313" key="4">
    <source>
        <dbReference type="Proteomes" id="UP001595921"/>
    </source>
</evidence>
<feature type="domain" description="Amidase" evidence="2">
    <location>
        <begin position="83"/>
        <end position="493"/>
    </location>
</feature>
<dbReference type="InterPro" id="IPR023631">
    <property type="entry name" value="Amidase_dom"/>
</dbReference>
<dbReference type="InterPro" id="IPR036928">
    <property type="entry name" value="AS_sf"/>
</dbReference>
<dbReference type="InterPro" id="IPR020556">
    <property type="entry name" value="Amidase_CS"/>
</dbReference>
<organism evidence="3 4">
    <name type="scientific">Halobium salinum</name>
    <dbReference type="NCBI Taxonomy" id="1364940"/>
    <lineage>
        <taxon>Archaea</taxon>
        <taxon>Methanobacteriati</taxon>
        <taxon>Methanobacteriota</taxon>
        <taxon>Stenosarchaea group</taxon>
        <taxon>Halobacteria</taxon>
        <taxon>Halobacteriales</taxon>
        <taxon>Haloferacaceae</taxon>
        <taxon>Halobium</taxon>
    </lineage>
</organism>
<dbReference type="AlphaFoldDB" id="A0ABD5PI29"/>
<gene>
    <name evidence="3" type="ORF">ACFO0N_21160</name>
</gene>
<dbReference type="PROSITE" id="PS00571">
    <property type="entry name" value="AMIDASES"/>
    <property type="match status" value="1"/>
</dbReference>
<dbReference type="PANTHER" id="PTHR11895:SF7">
    <property type="entry name" value="GLUTAMYL-TRNA(GLN) AMIDOTRANSFERASE SUBUNIT A, MITOCHONDRIAL"/>
    <property type="match status" value="1"/>
</dbReference>
<keyword evidence="4" id="KW-1185">Reference proteome</keyword>
<dbReference type="InterPro" id="IPR000120">
    <property type="entry name" value="Amidase"/>
</dbReference>
<dbReference type="Gene3D" id="3.90.1300.10">
    <property type="entry name" value="Amidase signature (AS) domain"/>
    <property type="match status" value="1"/>
</dbReference>
<name>A0ABD5PI29_9EURY</name>
<sequence length="505" mass="51284">MSSVDDSSRDDDRETVRAQADRLGLSVGDDLLGELATVVRQAAEGDANPSEKGDGAVDVPEAPGEWMCHAGHRAEDSENALLAVYDESRTRTDVGPLAGVTVAVKDNIAVRGLEMTCGSAAYSVVPSFDATVVSRLLDAGATIVGKANMEPLAMGPTGEFSDFGHVTNPLDSERVAGGSSSGSGAAVAAGTVDLALGSDTGGSVRIPAACCGVVGVKPTHRLVPRYGFVDFAPSLDTVGPLARDVSTAATALEAIAGPDHRDPTSVDCTASSGTPLDGVTEELADPDDAAGLTVAVPESPLGRADDRVAAAVEGAVDRLGDLGVATDRVTLDFDGLDDAYLNVGAAEFSWLLAGSGVVRGQGSGYNEELLAAFRSARQNGLGDHVARRVLPAAVLDAETDGEAYAAGRRRAVAFAESLAAVFESADALVLPTLGVLPPRVGETTTREDLLPLVANTAPCNLVGVPAVTVPVATVDGLPVSAQAVAPRFADATALRVAGALERVAE</sequence>
<feature type="compositionally biased region" description="Basic and acidic residues" evidence="1">
    <location>
        <begin position="1"/>
        <end position="20"/>
    </location>
</feature>
<dbReference type="RefSeq" id="WP_267620672.1">
    <property type="nucleotide sequence ID" value="NZ_JAODIW010000005.1"/>
</dbReference>
<evidence type="ECO:0000259" key="2">
    <source>
        <dbReference type="Pfam" id="PF01425"/>
    </source>
</evidence>
<protein>
    <submittedName>
        <fullName evidence="3">Amidase</fullName>
    </submittedName>
</protein>
<comment type="caution">
    <text evidence="3">The sequence shown here is derived from an EMBL/GenBank/DDBJ whole genome shotgun (WGS) entry which is preliminary data.</text>
</comment>
<dbReference type="PANTHER" id="PTHR11895">
    <property type="entry name" value="TRANSAMIDASE"/>
    <property type="match status" value="1"/>
</dbReference>